<sequence length="124" mass="14186">MDTETPKPKKTKRFAGFSRESKEKLKEGSMSPISQPVSPRSVKSSCSEELPELRDPTISTKTFRGVPNLVHNSLKFLKEFFSDTGRLKYGFYKDTPTFNDFLNFVDYDTRELLKDLTSSDALAY</sequence>
<dbReference type="RefSeq" id="XP_004258435.1">
    <property type="nucleotide sequence ID" value="XM_004258387.1"/>
</dbReference>
<dbReference type="VEuPathDB" id="AmoebaDB:EIN_206910"/>
<organism evidence="2 3">
    <name type="scientific">Entamoeba invadens IP1</name>
    <dbReference type="NCBI Taxonomy" id="370355"/>
    <lineage>
        <taxon>Eukaryota</taxon>
        <taxon>Amoebozoa</taxon>
        <taxon>Evosea</taxon>
        <taxon>Archamoebae</taxon>
        <taxon>Mastigamoebida</taxon>
        <taxon>Entamoebidae</taxon>
        <taxon>Entamoeba</taxon>
    </lineage>
</organism>
<dbReference type="GeneID" id="14890615"/>
<name>A0A0A1U9R0_ENTIV</name>
<keyword evidence="3" id="KW-1185">Reference proteome</keyword>
<feature type="region of interest" description="Disordered" evidence="1">
    <location>
        <begin position="1"/>
        <end position="51"/>
    </location>
</feature>
<evidence type="ECO:0000313" key="2">
    <source>
        <dbReference type="EMBL" id="ELP91664.1"/>
    </source>
</evidence>
<dbReference type="EMBL" id="KB206455">
    <property type="protein sequence ID" value="ELP91664.1"/>
    <property type="molecule type" value="Genomic_DNA"/>
</dbReference>
<feature type="compositionally biased region" description="Polar residues" evidence="1">
    <location>
        <begin position="31"/>
        <end position="47"/>
    </location>
</feature>
<proteinExistence type="predicted"/>
<dbReference type="AlphaFoldDB" id="A0A0A1U9R0"/>
<protein>
    <submittedName>
        <fullName evidence="2">Uncharacterized protein</fullName>
    </submittedName>
</protein>
<reference evidence="2 3" key="1">
    <citation type="submission" date="2012-10" db="EMBL/GenBank/DDBJ databases">
        <authorList>
            <person name="Zafar N."/>
            <person name="Inman J."/>
            <person name="Hall N."/>
            <person name="Lorenzi H."/>
            <person name="Caler E."/>
        </authorList>
    </citation>
    <scope>NUCLEOTIDE SEQUENCE [LARGE SCALE GENOMIC DNA]</scope>
    <source>
        <strain evidence="2 3">IP1</strain>
    </source>
</reference>
<accession>A0A0A1U9R0</accession>
<feature type="non-terminal residue" evidence="2">
    <location>
        <position position="124"/>
    </location>
</feature>
<gene>
    <name evidence="2" type="ORF">EIN_206910</name>
</gene>
<dbReference type="Proteomes" id="UP000014680">
    <property type="component" value="Unassembled WGS sequence"/>
</dbReference>
<evidence type="ECO:0000313" key="3">
    <source>
        <dbReference type="Proteomes" id="UP000014680"/>
    </source>
</evidence>
<dbReference type="KEGG" id="eiv:EIN_206910"/>
<feature type="non-terminal residue" evidence="2">
    <location>
        <position position="1"/>
    </location>
</feature>
<evidence type="ECO:0000256" key="1">
    <source>
        <dbReference type="SAM" id="MobiDB-lite"/>
    </source>
</evidence>